<accession>A0ACC1T4X1</accession>
<gene>
    <name evidence="1" type="ORF">NM688_g3659</name>
</gene>
<comment type="caution">
    <text evidence="1">The sequence shown here is derived from an EMBL/GenBank/DDBJ whole genome shotgun (WGS) entry which is preliminary data.</text>
</comment>
<reference evidence="1" key="1">
    <citation type="submission" date="2022-07" db="EMBL/GenBank/DDBJ databases">
        <title>Genome Sequence of Phlebia brevispora.</title>
        <authorList>
            <person name="Buettner E."/>
        </authorList>
    </citation>
    <scope>NUCLEOTIDE SEQUENCE</scope>
    <source>
        <strain evidence="1">MPL23</strain>
    </source>
</reference>
<evidence type="ECO:0000313" key="2">
    <source>
        <dbReference type="Proteomes" id="UP001148662"/>
    </source>
</evidence>
<evidence type="ECO:0000313" key="1">
    <source>
        <dbReference type="EMBL" id="KAJ3553353.1"/>
    </source>
</evidence>
<protein>
    <submittedName>
        <fullName evidence="1">Uncharacterized protein</fullName>
    </submittedName>
</protein>
<keyword evidence="2" id="KW-1185">Reference proteome</keyword>
<dbReference type="Proteomes" id="UP001148662">
    <property type="component" value="Unassembled WGS sequence"/>
</dbReference>
<proteinExistence type="predicted"/>
<dbReference type="EMBL" id="JANHOG010000549">
    <property type="protein sequence ID" value="KAJ3553353.1"/>
    <property type="molecule type" value="Genomic_DNA"/>
</dbReference>
<organism evidence="1 2">
    <name type="scientific">Phlebia brevispora</name>
    <dbReference type="NCBI Taxonomy" id="194682"/>
    <lineage>
        <taxon>Eukaryota</taxon>
        <taxon>Fungi</taxon>
        <taxon>Dikarya</taxon>
        <taxon>Basidiomycota</taxon>
        <taxon>Agaricomycotina</taxon>
        <taxon>Agaricomycetes</taxon>
        <taxon>Polyporales</taxon>
        <taxon>Meruliaceae</taxon>
        <taxon>Phlebia</taxon>
    </lineage>
</organism>
<name>A0ACC1T4X1_9APHY</name>
<sequence>MSSSTPNSVLVAIYEADLWMNYCTIAALALVLYELMITFRYEFEFIWYRKCLCCTGFALQCSSKCEDRPLNFFLYVLYETPKFILAVFSALRVAALLDQAYAAAVSVLMLGLAPIALILYLSSQGTTIYVDDPVLGPSCYFNYLISPSIVFYSAAASDAISATLGISGETESVKTTSMQTVGKLTWLICSVDLIGTLCIVVADIIAIVVTWIKTRKQARLASAIDMKIPFSAMLLQYGKTPSHLFVHPQLSGLFATGTLFFIILTTIAFLDTLLLLVPSFPEANPLSVILVPLPSIVVSRFLISLRQASTAEVSDVGNSSAVSVLDFRVPSFDSLIGNLGEPFADSEEDFDSAGRVNEYSNATSSSRGDEETLYRIVTR</sequence>